<dbReference type="SFLD" id="SFLDF00027">
    <property type="entry name" value="p-type_atpase"/>
    <property type="match status" value="1"/>
</dbReference>
<evidence type="ECO:0000313" key="8">
    <source>
        <dbReference type="EMBL" id="VEU80906.1"/>
    </source>
</evidence>
<keyword evidence="5 6" id="KW-0472">Membrane</keyword>
<dbReference type="InterPro" id="IPR023214">
    <property type="entry name" value="HAD_sf"/>
</dbReference>
<evidence type="ECO:0000256" key="5">
    <source>
        <dbReference type="ARBA" id="ARBA00023136"/>
    </source>
</evidence>
<evidence type="ECO:0000256" key="3">
    <source>
        <dbReference type="ARBA" id="ARBA00022967"/>
    </source>
</evidence>
<dbReference type="AlphaFoldDB" id="A0A449BEP6"/>
<dbReference type="PRINTS" id="PR00119">
    <property type="entry name" value="CATATPASE"/>
</dbReference>
<dbReference type="InterPro" id="IPR001757">
    <property type="entry name" value="P_typ_ATPase"/>
</dbReference>
<feature type="transmembrane region" description="Helical" evidence="6">
    <location>
        <begin position="567"/>
        <end position="589"/>
    </location>
</feature>
<dbReference type="InterPro" id="IPR044492">
    <property type="entry name" value="P_typ_ATPase_HD_dom"/>
</dbReference>
<evidence type="ECO:0000256" key="2">
    <source>
        <dbReference type="ARBA" id="ARBA00022692"/>
    </source>
</evidence>
<feature type="transmembrane region" description="Helical" evidence="6">
    <location>
        <begin position="724"/>
        <end position="746"/>
    </location>
</feature>
<dbReference type="Pfam" id="PF00702">
    <property type="entry name" value="Hydrolase"/>
    <property type="match status" value="1"/>
</dbReference>
<evidence type="ECO:0000256" key="6">
    <source>
        <dbReference type="SAM" id="Phobius"/>
    </source>
</evidence>
<dbReference type="InterPro" id="IPR059000">
    <property type="entry name" value="ATPase_P-type_domA"/>
</dbReference>
<dbReference type="PANTHER" id="PTHR42861">
    <property type="entry name" value="CALCIUM-TRANSPORTING ATPASE"/>
    <property type="match status" value="1"/>
</dbReference>
<dbReference type="EC" id="3.6.3.8" evidence="8"/>
<comment type="subcellular location">
    <subcellularLocation>
        <location evidence="1">Membrane</location>
        <topology evidence="1">Multi-pass membrane protein</topology>
    </subcellularLocation>
</comment>
<dbReference type="Pfam" id="PF00122">
    <property type="entry name" value="E1-E2_ATPase"/>
    <property type="match status" value="1"/>
</dbReference>
<keyword evidence="3" id="KW-1278">Translocase</keyword>
<keyword evidence="2 6" id="KW-0812">Transmembrane</keyword>
<feature type="transmembrane region" description="Helical" evidence="6">
    <location>
        <begin position="689"/>
        <end position="712"/>
    </location>
</feature>
<dbReference type="SUPFAM" id="SSF56784">
    <property type="entry name" value="HAD-like"/>
    <property type="match status" value="1"/>
</dbReference>
<dbReference type="KEGG" id="aaxa:NCTC10138_01294"/>
<dbReference type="SUPFAM" id="SSF81653">
    <property type="entry name" value="Calcium ATPase, transduction domain A"/>
    <property type="match status" value="1"/>
</dbReference>
<feature type="transmembrane region" description="Helical" evidence="6">
    <location>
        <begin position="206"/>
        <end position="227"/>
    </location>
</feature>
<gene>
    <name evidence="8" type="ORF">NCTC10138_01294</name>
</gene>
<dbReference type="Gene3D" id="3.40.50.1000">
    <property type="entry name" value="HAD superfamily/HAD-like"/>
    <property type="match status" value="1"/>
</dbReference>
<feature type="transmembrane region" description="Helical" evidence="6">
    <location>
        <begin position="61"/>
        <end position="79"/>
    </location>
</feature>
<evidence type="ECO:0000256" key="4">
    <source>
        <dbReference type="ARBA" id="ARBA00022989"/>
    </source>
</evidence>
<dbReference type="SFLD" id="SFLDS00003">
    <property type="entry name" value="Haloacid_Dehalogenase"/>
    <property type="match status" value="1"/>
</dbReference>
<keyword evidence="8" id="KW-0378">Hydrolase</keyword>
<dbReference type="RefSeq" id="WP_052590101.1">
    <property type="nucleotide sequence ID" value="NZ_LR215048.1"/>
</dbReference>
<dbReference type="InterPro" id="IPR023298">
    <property type="entry name" value="ATPase_P-typ_TM_dom_sf"/>
</dbReference>
<dbReference type="Proteomes" id="UP000289841">
    <property type="component" value="Chromosome"/>
</dbReference>
<sequence>MKGLTSKEVLERINENKVNIVKNENSKTLFDIFFGNIFTFFNILTFGIAIWLWIIGAYMQTLFLGVIIINMSIGIFQEIKAKKTLESLKILTKEKAVVVRDNKEVEIDQSEIVLDDLIYYNIGKQIAVDGVLVDGNIACDESLLTGEADRIYKNIGDRVLAGSFVTQGSGYIKVTNLGQETYVNKLTNEAKKYQKPKSEIFNSLKLIMRVIGIIIIPLGCLLLLLSLRTNSIYDASIQTAAALIGMIPSGLFLLTTTALAVSVVKLAKQKTLVQELYCIEMLARVDLICLDKTGTLTDGEISLKNAEFISDEAVDLLAFYLKKSSDDSRMIKILKKKYSKTKKEYKVIKEIPFSSENKYSQLILDNKILSLGAPDRVLKDKYDDYKQKIEEYIDQGYRVILFAEDYKPLAYILFEDNIRKTASETINYFQTNEVEVKIITGDFPKTASLIGLKVGIKDANKYIDISNLSDDELVQVADKYTVFGRSNPNQKQVLIKAFKNQGHKVAMTGDGVNDILALKEADTSIAMASGSEAARNVSHLVLLDNDFSHMPDIVFEGRRVINNIEKVASLFLTKTGFSILLSIFTLFLFKKYPFIPLQLSVISFFAIGTPSFILAFRPNKNRIKGNFLKNILKRAIPASFLILFAHILIFILSKKGIISNDTMASVGYYVTALILIDVLINVSKPYTKFSISLIITMISGVLLSPILITKSIEILPIYRLELNAFLVIFGGFVVYPIYIFILRWIVASLNNKKSD</sequence>
<protein>
    <submittedName>
        <fullName evidence="8">Calcium-transporting ATPase lmo0841</fullName>
        <ecNumber evidence="8">3.6.3.8</ecNumber>
    </submittedName>
</protein>
<dbReference type="SUPFAM" id="SSF81665">
    <property type="entry name" value="Calcium ATPase, transmembrane domain M"/>
    <property type="match status" value="1"/>
</dbReference>
<dbReference type="InterPro" id="IPR036412">
    <property type="entry name" value="HAD-like_sf"/>
</dbReference>
<dbReference type="NCBIfam" id="TIGR01494">
    <property type="entry name" value="ATPase_P-type"/>
    <property type="match status" value="2"/>
</dbReference>
<evidence type="ECO:0000313" key="9">
    <source>
        <dbReference type="Proteomes" id="UP000289841"/>
    </source>
</evidence>
<reference evidence="8 9" key="1">
    <citation type="submission" date="2019-01" db="EMBL/GenBank/DDBJ databases">
        <authorList>
            <consortium name="Pathogen Informatics"/>
        </authorList>
    </citation>
    <scope>NUCLEOTIDE SEQUENCE [LARGE SCALE GENOMIC DNA]</scope>
    <source>
        <strain evidence="8 9">NCTC10138</strain>
    </source>
</reference>
<feature type="transmembrane region" description="Helical" evidence="6">
    <location>
        <begin position="595"/>
        <end position="615"/>
    </location>
</feature>
<keyword evidence="9" id="KW-1185">Reference proteome</keyword>
<dbReference type="EMBL" id="LR215048">
    <property type="protein sequence ID" value="VEU80906.1"/>
    <property type="molecule type" value="Genomic_DNA"/>
</dbReference>
<dbReference type="Gene3D" id="3.40.1110.10">
    <property type="entry name" value="Calcium-transporting ATPase, cytoplasmic domain N"/>
    <property type="match status" value="1"/>
</dbReference>
<feature type="transmembrane region" description="Helical" evidence="6">
    <location>
        <begin position="665"/>
        <end position="682"/>
    </location>
</feature>
<accession>A0A449BEP6</accession>
<feature type="transmembrane region" description="Helical" evidence="6">
    <location>
        <begin position="239"/>
        <end position="264"/>
    </location>
</feature>
<feature type="domain" description="P-type ATPase A" evidence="7">
    <location>
        <begin position="91"/>
        <end position="189"/>
    </location>
</feature>
<dbReference type="GO" id="GO:0016887">
    <property type="term" value="F:ATP hydrolysis activity"/>
    <property type="evidence" value="ECO:0007669"/>
    <property type="project" value="InterPro"/>
</dbReference>
<dbReference type="SFLD" id="SFLDG00002">
    <property type="entry name" value="C1.7:_P-type_atpase_like"/>
    <property type="match status" value="1"/>
</dbReference>
<dbReference type="OrthoDB" id="9813266at2"/>
<name>A0A449BEP6_HAPAX</name>
<proteinExistence type="predicted"/>
<evidence type="ECO:0000256" key="1">
    <source>
        <dbReference type="ARBA" id="ARBA00004141"/>
    </source>
</evidence>
<feature type="transmembrane region" description="Helical" evidence="6">
    <location>
        <begin position="32"/>
        <end position="55"/>
    </location>
</feature>
<dbReference type="PROSITE" id="PS00154">
    <property type="entry name" value="ATPASE_E1_E2"/>
    <property type="match status" value="1"/>
</dbReference>
<dbReference type="InterPro" id="IPR018303">
    <property type="entry name" value="ATPase_P-typ_P_site"/>
</dbReference>
<dbReference type="STRING" id="1278311.GCA_000428705_00285"/>
<dbReference type="GO" id="GO:0005524">
    <property type="term" value="F:ATP binding"/>
    <property type="evidence" value="ECO:0007669"/>
    <property type="project" value="InterPro"/>
</dbReference>
<keyword evidence="4 6" id="KW-1133">Transmembrane helix</keyword>
<dbReference type="InterPro" id="IPR023299">
    <property type="entry name" value="ATPase_P-typ_cyto_dom_N"/>
</dbReference>
<dbReference type="PRINTS" id="PR00120">
    <property type="entry name" value="HATPASE"/>
</dbReference>
<feature type="transmembrane region" description="Helical" evidence="6">
    <location>
        <begin position="635"/>
        <end position="653"/>
    </location>
</feature>
<evidence type="ECO:0000259" key="7">
    <source>
        <dbReference type="Pfam" id="PF00122"/>
    </source>
</evidence>
<dbReference type="InterPro" id="IPR008250">
    <property type="entry name" value="ATPase_P-typ_transduc_dom_A_sf"/>
</dbReference>
<dbReference type="GO" id="GO:0016020">
    <property type="term" value="C:membrane"/>
    <property type="evidence" value="ECO:0007669"/>
    <property type="project" value="UniProtKB-SubCell"/>
</dbReference>
<organism evidence="8 9">
    <name type="scientific">Haploplasma axanthum</name>
    <name type="common">Acholeplasma axanthum</name>
    <dbReference type="NCBI Taxonomy" id="29552"/>
    <lineage>
        <taxon>Bacteria</taxon>
        <taxon>Bacillati</taxon>
        <taxon>Mycoplasmatota</taxon>
        <taxon>Mollicutes</taxon>
        <taxon>Acholeplasmatales</taxon>
        <taxon>Acholeplasmataceae</taxon>
        <taxon>Haploplasma</taxon>
    </lineage>
</organism>
<dbReference type="Gene3D" id="1.20.1110.10">
    <property type="entry name" value="Calcium-transporting ATPase, transmembrane domain"/>
    <property type="match status" value="1"/>
</dbReference>
<dbReference type="Gene3D" id="2.70.150.10">
    <property type="entry name" value="Calcium-transporting ATPase, cytoplasmic transduction domain A"/>
    <property type="match status" value="1"/>
</dbReference>